<dbReference type="RefSeq" id="WP_002697892.1">
    <property type="nucleotide sequence ID" value="NZ_AAWS01000015.1"/>
</dbReference>
<name>A1ZM77_MICM2</name>
<reference evidence="2 3" key="1">
    <citation type="submission" date="2007-01" db="EMBL/GenBank/DDBJ databases">
        <authorList>
            <person name="Haygood M."/>
            <person name="Podell S."/>
            <person name="Anderson C."/>
            <person name="Hopkinson B."/>
            <person name="Roe K."/>
            <person name="Barbeau K."/>
            <person name="Gaasterland T."/>
            <person name="Ferriera S."/>
            <person name="Johnson J."/>
            <person name="Kravitz S."/>
            <person name="Beeson K."/>
            <person name="Sutton G."/>
            <person name="Rogers Y.-H."/>
            <person name="Friedman R."/>
            <person name="Frazier M."/>
            <person name="Venter J.C."/>
        </authorList>
    </citation>
    <scope>NUCLEOTIDE SEQUENCE [LARGE SCALE GENOMIC DNA]</scope>
    <source>
        <strain evidence="2 3">ATCC 23134</strain>
    </source>
</reference>
<evidence type="ECO:0000313" key="2">
    <source>
        <dbReference type="EMBL" id="EAY28609.1"/>
    </source>
</evidence>
<dbReference type="EMBL" id="AAWS01000015">
    <property type="protein sequence ID" value="EAY28609.1"/>
    <property type="molecule type" value="Genomic_DNA"/>
</dbReference>
<dbReference type="InterPro" id="IPR024311">
    <property type="entry name" value="Lipocalin-like"/>
</dbReference>
<organism evidence="2 3">
    <name type="scientific">Microscilla marina ATCC 23134</name>
    <dbReference type="NCBI Taxonomy" id="313606"/>
    <lineage>
        <taxon>Bacteria</taxon>
        <taxon>Pseudomonadati</taxon>
        <taxon>Bacteroidota</taxon>
        <taxon>Cytophagia</taxon>
        <taxon>Cytophagales</taxon>
        <taxon>Microscillaceae</taxon>
        <taxon>Microscilla</taxon>
    </lineage>
</organism>
<gene>
    <name evidence="2" type="ORF">M23134_04456</name>
</gene>
<dbReference type="Pfam" id="PF13648">
    <property type="entry name" value="Lipocalin_4"/>
    <property type="match status" value="1"/>
</dbReference>
<dbReference type="Proteomes" id="UP000004095">
    <property type="component" value="Unassembled WGS sequence"/>
</dbReference>
<proteinExistence type="predicted"/>
<keyword evidence="3" id="KW-1185">Reference proteome</keyword>
<evidence type="ECO:0000259" key="1">
    <source>
        <dbReference type="Pfam" id="PF13648"/>
    </source>
</evidence>
<dbReference type="eggNOG" id="ENOG5033768">
    <property type="taxonomic scope" value="Bacteria"/>
</dbReference>
<protein>
    <recommendedName>
        <fullName evidence="1">Lipocalin-like domain-containing protein</fullName>
    </recommendedName>
</protein>
<evidence type="ECO:0000313" key="3">
    <source>
        <dbReference type="Proteomes" id="UP000004095"/>
    </source>
</evidence>
<dbReference type="AlphaFoldDB" id="A1ZM77"/>
<dbReference type="OrthoDB" id="1191173at2"/>
<feature type="domain" description="Lipocalin-like" evidence="1">
    <location>
        <begin position="31"/>
        <end position="112"/>
    </location>
</feature>
<comment type="caution">
    <text evidence="2">The sequence shown here is derived from an EMBL/GenBank/DDBJ whole genome shotgun (WGS) entry which is preliminary data.</text>
</comment>
<sequence>MKYQRMILLAISLLATTCYETKAQNIHKKNLTKKWKLSTYKYGKTHYKPSKQEQRDYILLKDDLTYVSLDKGKAATGKWKLNTNGKFIRLWNKKGESIRFFIQTLTLNRLVLKADLKDMREIDIHYVSTK</sequence>
<accession>A1ZM77</accession>